<dbReference type="SUPFAM" id="SSF53335">
    <property type="entry name" value="S-adenosyl-L-methionine-dependent methyltransferases"/>
    <property type="match status" value="1"/>
</dbReference>
<dbReference type="PANTHER" id="PTHR33050:SF7">
    <property type="entry name" value="RIBONUCLEASE H"/>
    <property type="match status" value="1"/>
</dbReference>
<keyword evidence="5" id="KW-1185">Reference proteome</keyword>
<gene>
    <name evidence="4" type="primary">Dnmt3b</name>
    <name evidence="4" type="ORF">AK812_SmicGene12064</name>
</gene>
<evidence type="ECO:0000256" key="1">
    <source>
        <dbReference type="ARBA" id="ARBA00022603"/>
    </source>
</evidence>
<dbReference type="InterPro" id="IPR043502">
    <property type="entry name" value="DNA/RNA_pol_sf"/>
</dbReference>
<dbReference type="OrthoDB" id="432141at2759"/>
<dbReference type="Pfam" id="PF05295">
    <property type="entry name" value="Luciferase_N"/>
    <property type="match status" value="1"/>
</dbReference>
<dbReference type="Pfam" id="PF00145">
    <property type="entry name" value="DNA_methylase"/>
    <property type="match status" value="1"/>
</dbReference>
<evidence type="ECO:0000313" key="5">
    <source>
        <dbReference type="Proteomes" id="UP000186817"/>
    </source>
</evidence>
<evidence type="ECO:0000256" key="2">
    <source>
        <dbReference type="ARBA" id="ARBA00022679"/>
    </source>
</evidence>
<sequence length="2106" mass="233238">MAKMKADALRRCLVDAKLPDAFVEHCLGTLKMESLDDFVNIVTIKDYETEIKAVLIDQCPETKDNPLYLARARAAWRAARTTLLRNEHKKQQGETVEELECALEHSTQEALLQQFQQTYQIEIDVHYMPADTLLGRLYREAQRLTPTVIAVTKIKSLFMASKPQHDKTIQLNDQVRLKLDQEEQIPVRSVLEYYKALRILAYGYAIVGQHKVQSKEDPGKDVIFSPLSDNMRYPDTILRICCTALADMSPSALLDFVRSRDENTRARMIELVRQGYAQGEALNKAWREHELRWSLPPQLKRSLEDNHQSAGSPEKKLRTATHYNGQPICKRHNDNRGCDGSCGKLDICDVILPDGTVCVVATTPTDDGPRLGRPFEASDHCLSLLQASLLEPVANSRPSVLGSAAKTEYFILGFFSSRTGQGITRTASTRVAFVTELNSCLRAYAPQMTWSSIAIAHNVQASDHVDAANCPHSWNMTIALGNFQGGGLLVEDRFLVLEHHRLWKDADHITAGARKVICKSCELVPADQCSGLRFVTYAGVSPLPQLQWALPWTGPVLVLSLFDGIGALLIALLALGASFAAMCWETDPDAVYVTQKTFRHVKHMGDVHDFDPAQVAVQLRRGHFTAILVAGGSPCQDVSPLHSGRPGLASARSQLFRAVPDIADQCRQVVKELRLSIPVFAMLENVAGCPPEFLQAASAALNGPPVQVSAASFGWTRRKRLFWCSNGHRSAQDVPQPKLPPNVTSQACAGGWRLGWQSKRPWPPSVSFADDFKPRFDPVANAKDSVDGPCFPVFSRAFKHPPDHGPRQDPVVMQRFREHGQWFPLFNYEETALLWKKDQWRVPNSSERAQIMGIPPAALKWVPRAPQSETQAEQVRCSLIGNSFHVPSCMLALIMLFQLCPQVSAIPPAAYVGLEKHVRQNAQDSVWQPGLNVALAKLQVYWVDTQMRGLGKNAHMQFATCLPNPFAMHPDVAAVAKDRKPAFITALTHLLRWPDDTVGLRFFTGFKLLGAIESPGLFRPLDDEVPPPQLGLSALLGKHAADVTLKVESCLPRFPFAAEAKAITLDEVRDGLAAGPFTKSQLDSLFGPGNWIPMRRFMLLQANKLRAIDDGRFSGHNKSCFSEETIYTISPDFVAAACKFCIGLLQDLEDDLPMWAEPHFGTEDMKAAYRQLPNDPDEQAGLFIAFYDPDDQQVKYVHLRAHPFGLSAAVLNFNRVPCLSTAVVRRLAAVAACNYFDDFGVLDFVCARGSGVCFLREAHNLMGLVLDAVKQGPMATQRHFLGILLDLTAALDKQLLRIDLKVGLREALRADIQVMLDQDQCTAAGAAKLRGRLTWALSPSRHQTQRQYRDSDATLSDELRASLRFFQSLVQVVEPRTVFLSPRALPPLIVYTDASWEPQEMDSPGLGFVLSHPDLKQCHSGATKVPAEVLQCLQDRKTQIMPLEALAILQCFVVFGSRFTGRDILLFVDNQAVCAGVAKGACSSADCARIISACHLLWAKMGCRVWIEWIPSDDNPSDGLSRAGLQDPWTVSQNWWMAEFPCVPWAQLQLLDLLLVPDALVRWSATLDVSEGEKGAVSSILSITTATSSASEPEPSTPKFGSKAKPQAAIITEVLEVDCRLLDQQFSAWLPFLQEQIVFGDRSAAAVADGLSSALRHLWAFICRVADDEVPEAPLEASQAAERALAIASQDASHKMLRESLDRLVGEFLSRMQQAVEDWLQMTDPGAEDLSHLSQWLLFEARPAIIYFCDAAESFAGRLDHSRTVYDSLEKLSLREWESRSCEESAALFAQIFEGYGEAVPDVASALRRLGAAAALWRRWRGHAEATERAASVLVASLNAALRSQRAAAQPLRQEVQMFIRTRKRRRSFRRTLQDFQKMGSCGEKSHGCSEDVLHQALQDAVQLGSFCRSAAAEPGFWASETTTAMCVEVLSSFAKAFESEVSSLAEAVVSLHATNHGDDVRIHRFSTGEDAGVLTHAARGWARFLETLPGNVTLQPCRRAAVALMANTWTQHLIRFPPRGWSAARMLSALQADEAAVMHVRGERGEPCAPELESFLAVLSALRRILRNGKAEWEDLANAEAELQRLLDEDTGRALAQAFWQAVSQ</sequence>
<dbReference type="PANTHER" id="PTHR33050">
    <property type="entry name" value="REVERSE TRANSCRIPTASE DOMAIN-CONTAINING PROTEIN"/>
    <property type="match status" value="1"/>
</dbReference>
<dbReference type="SUPFAM" id="SSF56672">
    <property type="entry name" value="DNA/RNA polymerases"/>
    <property type="match status" value="1"/>
</dbReference>
<proteinExistence type="predicted"/>
<dbReference type="InterPro" id="IPR052055">
    <property type="entry name" value="Hepadnavirus_pol/RT"/>
</dbReference>
<dbReference type="InterPro" id="IPR001525">
    <property type="entry name" value="C5_MeTfrase"/>
</dbReference>
<dbReference type="GO" id="GO:0008168">
    <property type="term" value="F:methyltransferase activity"/>
    <property type="evidence" value="ECO:0007669"/>
    <property type="project" value="UniProtKB-KW"/>
</dbReference>
<reference evidence="4 5" key="1">
    <citation type="submission" date="2016-02" db="EMBL/GenBank/DDBJ databases">
        <title>Genome analysis of coral dinoflagellate symbionts highlights evolutionary adaptations to a symbiotic lifestyle.</title>
        <authorList>
            <person name="Aranda M."/>
            <person name="Li Y."/>
            <person name="Liew Y.J."/>
            <person name="Baumgarten S."/>
            <person name="Simakov O."/>
            <person name="Wilson M."/>
            <person name="Piel J."/>
            <person name="Ashoor H."/>
            <person name="Bougouffa S."/>
            <person name="Bajic V.B."/>
            <person name="Ryu T."/>
            <person name="Ravasi T."/>
            <person name="Bayer T."/>
            <person name="Micklem G."/>
            <person name="Kim H."/>
            <person name="Bhak J."/>
            <person name="Lajeunesse T.C."/>
            <person name="Voolstra C.R."/>
        </authorList>
    </citation>
    <scope>NUCLEOTIDE SEQUENCE [LARGE SCALE GENOMIC DNA]</scope>
    <source>
        <strain evidence="4 5">CCMP2467</strain>
    </source>
</reference>
<keyword evidence="1 4" id="KW-0489">Methyltransferase</keyword>
<feature type="domain" description="Dinoflagellate luciferase N-terminal" evidence="3">
    <location>
        <begin position="13"/>
        <end position="79"/>
    </location>
</feature>
<evidence type="ECO:0000259" key="3">
    <source>
        <dbReference type="Pfam" id="PF05295"/>
    </source>
</evidence>
<organism evidence="4 5">
    <name type="scientific">Symbiodinium microadriaticum</name>
    <name type="common">Dinoflagellate</name>
    <name type="synonym">Zooxanthella microadriatica</name>
    <dbReference type="NCBI Taxonomy" id="2951"/>
    <lineage>
        <taxon>Eukaryota</taxon>
        <taxon>Sar</taxon>
        <taxon>Alveolata</taxon>
        <taxon>Dinophyceae</taxon>
        <taxon>Suessiales</taxon>
        <taxon>Symbiodiniaceae</taxon>
        <taxon>Symbiodinium</taxon>
    </lineage>
</organism>
<comment type="caution">
    <text evidence="4">The sequence shown here is derived from an EMBL/GenBank/DDBJ whole genome shotgun (WGS) entry which is preliminary data.</text>
</comment>
<accession>A0A1Q9EBQ8</accession>
<dbReference type="InterPro" id="IPR029063">
    <property type="entry name" value="SAM-dependent_MTases_sf"/>
</dbReference>
<dbReference type="GO" id="GO:0032259">
    <property type="term" value="P:methylation"/>
    <property type="evidence" value="ECO:0007669"/>
    <property type="project" value="UniProtKB-KW"/>
</dbReference>
<dbReference type="InterPro" id="IPR007959">
    <property type="entry name" value="Dino_Luciferase_N"/>
</dbReference>
<evidence type="ECO:0000313" key="4">
    <source>
        <dbReference type="EMBL" id="OLQ04841.1"/>
    </source>
</evidence>
<dbReference type="EMBL" id="LSRX01000200">
    <property type="protein sequence ID" value="OLQ04841.1"/>
    <property type="molecule type" value="Genomic_DNA"/>
</dbReference>
<dbReference type="Gene3D" id="3.40.50.150">
    <property type="entry name" value="Vaccinia Virus protein VP39"/>
    <property type="match status" value="1"/>
</dbReference>
<keyword evidence="2 4" id="KW-0808">Transferase</keyword>
<protein>
    <submittedName>
        <fullName evidence="4">DNA (Cytosine-5)-methyltransferase 3B</fullName>
    </submittedName>
</protein>
<dbReference type="Proteomes" id="UP000186817">
    <property type="component" value="Unassembled WGS sequence"/>
</dbReference>
<name>A0A1Q9EBQ8_SYMMI</name>